<sequence length="122" mass="14696">MEKYTWKLRAVRRDDGTYFQERSFINEHSCPLEEIHRCHRKAGAVIIREVIAPRLQQQDGRLMLPKGIIPDMKTMFRIEIMYIKAHQALDYALSLTYGMHEETFNCCYHWLRFVTEKSRHNH</sequence>
<dbReference type="EMBL" id="JANJYI010000003">
    <property type="protein sequence ID" value="KAK2656015.1"/>
    <property type="molecule type" value="Genomic_DNA"/>
</dbReference>
<comment type="caution">
    <text evidence="1">The sequence shown here is derived from an EMBL/GenBank/DDBJ whole genome shotgun (WGS) entry which is preliminary data.</text>
</comment>
<organism evidence="1 2">
    <name type="scientific">Dipteronia dyeriana</name>
    <dbReference type="NCBI Taxonomy" id="168575"/>
    <lineage>
        <taxon>Eukaryota</taxon>
        <taxon>Viridiplantae</taxon>
        <taxon>Streptophyta</taxon>
        <taxon>Embryophyta</taxon>
        <taxon>Tracheophyta</taxon>
        <taxon>Spermatophyta</taxon>
        <taxon>Magnoliopsida</taxon>
        <taxon>eudicotyledons</taxon>
        <taxon>Gunneridae</taxon>
        <taxon>Pentapetalae</taxon>
        <taxon>rosids</taxon>
        <taxon>malvids</taxon>
        <taxon>Sapindales</taxon>
        <taxon>Sapindaceae</taxon>
        <taxon>Hippocastanoideae</taxon>
        <taxon>Acereae</taxon>
        <taxon>Dipteronia</taxon>
    </lineage>
</organism>
<dbReference type="Proteomes" id="UP001280121">
    <property type="component" value="Unassembled WGS sequence"/>
</dbReference>
<evidence type="ECO:0000313" key="2">
    <source>
        <dbReference type="Proteomes" id="UP001280121"/>
    </source>
</evidence>
<keyword evidence="2" id="KW-1185">Reference proteome</keyword>
<gene>
    <name evidence="1" type="ORF">Ddye_009067</name>
</gene>
<protein>
    <submittedName>
        <fullName evidence="1">Uncharacterized protein</fullName>
    </submittedName>
</protein>
<accession>A0AAD9XAY6</accession>
<reference evidence="1" key="1">
    <citation type="journal article" date="2023" name="Plant J.">
        <title>Genome sequences and population genomics provide insights into the demographic history, inbreeding, and mutation load of two 'living fossil' tree species of Dipteronia.</title>
        <authorList>
            <person name="Feng Y."/>
            <person name="Comes H.P."/>
            <person name="Chen J."/>
            <person name="Zhu S."/>
            <person name="Lu R."/>
            <person name="Zhang X."/>
            <person name="Li P."/>
            <person name="Qiu J."/>
            <person name="Olsen K.M."/>
            <person name="Qiu Y."/>
        </authorList>
    </citation>
    <scope>NUCLEOTIDE SEQUENCE</scope>
    <source>
        <strain evidence="1">KIB01</strain>
    </source>
</reference>
<name>A0AAD9XAY6_9ROSI</name>
<proteinExistence type="predicted"/>
<evidence type="ECO:0000313" key="1">
    <source>
        <dbReference type="EMBL" id="KAK2656015.1"/>
    </source>
</evidence>
<dbReference type="AlphaFoldDB" id="A0AAD9XAY6"/>